<gene>
    <name evidence="3" type="ORF">JYK14_13740</name>
</gene>
<evidence type="ECO:0000259" key="2">
    <source>
        <dbReference type="Pfam" id="PF03413"/>
    </source>
</evidence>
<name>A0ABT1D5L7_9PROT</name>
<feature type="signal peptide" evidence="1">
    <location>
        <begin position="1"/>
        <end position="22"/>
    </location>
</feature>
<feature type="domain" description="PepSY" evidence="2">
    <location>
        <begin position="42"/>
        <end position="97"/>
    </location>
</feature>
<dbReference type="Proteomes" id="UP001523392">
    <property type="component" value="Unassembled WGS sequence"/>
</dbReference>
<feature type="chain" id="PRO_5047018223" evidence="1">
    <location>
        <begin position="23"/>
        <end position="105"/>
    </location>
</feature>
<protein>
    <submittedName>
        <fullName evidence="3">PepSY domain-containing protein</fullName>
    </submittedName>
</protein>
<evidence type="ECO:0000313" key="3">
    <source>
        <dbReference type="EMBL" id="MCO6417218.1"/>
    </source>
</evidence>
<evidence type="ECO:0000313" key="4">
    <source>
        <dbReference type="Proteomes" id="UP001523392"/>
    </source>
</evidence>
<dbReference type="Pfam" id="PF03413">
    <property type="entry name" value="PepSY"/>
    <property type="match status" value="1"/>
</dbReference>
<dbReference type="EMBL" id="JAFIRR010000084">
    <property type="protein sequence ID" value="MCO6417218.1"/>
    <property type="molecule type" value="Genomic_DNA"/>
</dbReference>
<sequence>MRRPLLCLLAGLALVAPQAARADDDDHERARAAVEAGRIRPLAELLAAVERRFVGQVVETELDDDDNRWTYEFKLLPPSGRMYRVILDATTGAVLSTRGPVQERR</sequence>
<accession>A0ABT1D5L7</accession>
<organism evidence="3 4">
    <name type="scientific">Siccirubricoccus soli</name>
    <dbReference type="NCBI Taxonomy" id="2899147"/>
    <lineage>
        <taxon>Bacteria</taxon>
        <taxon>Pseudomonadati</taxon>
        <taxon>Pseudomonadota</taxon>
        <taxon>Alphaproteobacteria</taxon>
        <taxon>Acetobacterales</taxon>
        <taxon>Roseomonadaceae</taxon>
        <taxon>Siccirubricoccus</taxon>
    </lineage>
</organism>
<evidence type="ECO:0000256" key="1">
    <source>
        <dbReference type="SAM" id="SignalP"/>
    </source>
</evidence>
<keyword evidence="4" id="KW-1185">Reference proteome</keyword>
<comment type="caution">
    <text evidence="3">The sequence shown here is derived from an EMBL/GenBank/DDBJ whole genome shotgun (WGS) entry which is preliminary data.</text>
</comment>
<dbReference type="RefSeq" id="WP_252953846.1">
    <property type="nucleotide sequence ID" value="NZ_JAFIRR010000084.1"/>
</dbReference>
<proteinExistence type="predicted"/>
<dbReference type="Gene3D" id="3.10.450.40">
    <property type="match status" value="1"/>
</dbReference>
<reference evidence="3 4" key="1">
    <citation type="submission" date="2021-12" db="EMBL/GenBank/DDBJ databases">
        <title>Siccirubricoccus leaddurans sp. nov., a high concentration Zn2+ tolerance bacterium.</title>
        <authorList>
            <person name="Cao Y."/>
        </authorList>
    </citation>
    <scope>NUCLEOTIDE SEQUENCE [LARGE SCALE GENOMIC DNA]</scope>
    <source>
        <strain evidence="3 4">KC 17139</strain>
    </source>
</reference>
<keyword evidence="1" id="KW-0732">Signal</keyword>
<dbReference type="InterPro" id="IPR025711">
    <property type="entry name" value="PepSY"/>
</dbReference>